<dbReference type="AlphaFoldDB" id="A0A5D2P1M1"/>
<gene>
    <name evidence="2" type="ORF">ES332_A09G120500v1</name>
</gene>
<organism evidence="2 3">
    <name type="scientific">Gossypium tomentosum</name>
    <name type="common">Hawaiian cotton</name>
    <name type="synonym">Gossypium sandvicense</name>
    <dbReference type="NCBI Taxonomy" id="34277"/>
    <lineage>
        <taxon>Eukaryota</taxon>
        <taxon>Viridiplantae</taxon>
        <taxon>Streptophyta</taxon>
        <taxon>Embryophyta</taxon>
        <taxon>Tracheophyta</taxon>
        <taxon>Spermatophyta</taxon>
        <taxon>Magnoliopsida</taxon>
        <taxon>eudicotyledons</taxon>
        <taxon>Gunneridae</taxon>
        <taxon>Pentapetalae</taxon>
        <taxon>rosids</taxon>
        <taxon>malvids</taxon>
        <taxon>Malvales</taxon>
        <taxon>Malvaceae</taxon>
        <taxon>Malvoideae</taxon>
        <taxon>Gossypium</taxon>
    </lineage>
</organism>
<keyword evidence="1" id="KW-0812">Transmembrane</keyword>
<name>A0A5D2P1M1_GOSTO</name>
<sequence>MLHTELHSSPAYFIFSVRSLTNDIACRSIVASNESSTSVAPHLSTPKTNRVAPNHLSIMPANLACCTTVGVVIVVYPLTNPHSYSTSARKVSATPGKILTIRSTGMNKVAVVIALISVVLCIGSHGVIPNHRANTDGCSSCIVSIEVVLW</sequence>
<reference evidence="2 3" key="1">
    <citation type="submission" date="2019-07" db="EMBL/GenBank/DDBJ databases">
        <title>WGS assembly of Gossypium tomentosum.</title>
        <authorList>
            <person name="Chen Z.J."/>
            <person name="Sreedasyam A."/>
            <person name="Ando A."/>
            <person name="Song Q."/>
            <person name="De L."/>
            <person name="Hulse-Kemp A."/>
            <person name="Ding M."/>
            <person name="Ye W."/>
            <person name="Kirkbride R."/>
            <person name="Jenkins J."/>
            <person name="Plott C."/>
            <person name="Lovell J."/>
            <person name="Lin Y.-M."/>
            <person name="Vaughn R."/>
            <person name="Liu B."/>
            <person name="Li W."/>
            <person name="Simpson S."/>
            <person name="Scheffler B."/>
            <person name="Saski C."/>
            <person name="Grover C."/>
            <person name="Hu G."/>
            <person name="Conover J."/>
            <person name="Carlson J."/>
            <person name="Shu S."/>
            <person name="Boston L."/>
            <person name="Williams M."/>
            <person name="Peterson D."/>
            <person name="Mcgee K."/>
            <person name="Jones D."/>
            <person name="Wendel J."/>
            <person name="Stelly D."/>
            <person name="Grimwood J."/>
            <person name="Schmutz J."/>
        </authorList>
    </citation>
    <scope>NUCLEOTIDE SEQUENCE [LARGE SCALE GENOMIC DNA]</scope>
    <source>
        <strain evidence="2">7179.01</strain>
    </source>
</reference>
<evidence type="ECO:0000313" key="2">
    <source>
        <dbReference type="EMBL" id="TYI10132.1"/>
    </source>
</evidence>
<accession>A0A5D2P1M1</accession>
<protein>
    <submittedName>
        <fullName evidence="2">Uncharacterized protein</fullName>
    </submittedName>
</protein>
<feature type="transmembrane region" description="Helical" evidence="1">
    <location>
        <begin position="109"/>
        <end position="128"/>
    </location>
</feature>
<feature type="transmembrane region" description="Helical" evidence="1">
    <location>
        <begin position="58"/>
        <end position="79"/>
    </location>
</feature>
<keyword evidence="3" id="KW-1185">Reference proteome</keyword>
<evidence type="ECO:0000256" key="1">
    <source>
        <dbReference type="SAM" id="Phobius"/>
    </source>
</evidence>
<dbReference type="Proteomes" id="UP000322667">
    <property type="component" value="Chromosome A09"/>
</dbReference>
<dbReference type="EMBL" id="CM017618">
    <property type="protein sequence ID" value="TYI10132.1"/>
    <property type="molecule type" value="Genomic_DNA"/>
</dbReference>
<keyword evidence="1" id="KW-1133">Transmembrane helix</keyword>
<proteinExistence type="predicted"/>
<evidence type="ECO:0000313" key="3">
    <source>
        <dbReference type="Proteomes" id="UP000322667"/>
    </source>
</evidence>
<keyword evidence="1" id="KW-0472">Membrane</keyword>